<dbReference type="InterPro" id="IPR004099">
    <property type="entry name" value="Pyr_nucl-diS_OxRdtase_dimer"/>
</dbReference>
<dbReference type="Proteomes" id="UP000239425">
    <property type="component" value="Unassembled WGS sequence"/>
</dbReference>
<evidence type="ECO:0000256" key="4">
    <source>
        <dbReference type="ARBA" id="ARBA00016961"/>
    </source>
</evidence>
<keyword evidence="14" id="KW-0547">Nucleotide-binding</keyword>
<evidence type="ECO:0000256" key="14">
    <source>
        <dbReference type="PIRSR" id="PIRSR000350-3"/>
    </source>
</evidence>
<keyword evidence="5" id="KW-0963">Cytoplasm</keyword>
<dbReference type="Gene3D" id="3.30.390.30">
    <property type="match status" value="1"/>
</dbReference>
<evidence type="ECO:0000256" key="15">
    <source>
        <dbReference type="PIRSR" id="PIRSR000350-4"/>
    </source>
</evidence>
<dbReference type="SUPFAM" id="SSF51905">
    <property type="entry name" value="FAD/NAD(P)-binding domain"/>
    <property type="match status" value="1"/>
</dbReference>
<evidence type="ECO:0000256" key="10">
    <source>
        <dbReference type="ARBA" id="ARBA00023157"/>
    </source>
</evidence>
<dbReference type="PRINTS" id="PR00368">
    <property type="entry name" value="FADPNR"/>
</dbReference>
<feature type="binding site" evidence="14">
    <location>
        <position position="202"/>
    </location>
    <ligand>
        <name>NAD(+)</name>
        <dbReference type="ChEBI" id="CHEBI:57540"/>
    </ligand>
</feature>
<evidence type="ECO:0000256" key="6">
    <source>
        <dbReference type="ARBA" id="ARBA00022630"/>
    </source>
</evidence>
<comment type="catalytic activity">
    <reaction evidence="12 16">
        <text>N(6)-[(R)-dihydrolipoyl]-L-lysyl-[protein] + NAD(+) = N(6)-[(R)-lipoyl]-L-lysyl-[protein] + NADH + H(+)</text>
        <dbReference type="Rhea" id="RHEA:15045"/>
        <dbReference type="Rhea" id="RHEA-COMP:10474"/>
        <dbReference type="Rhea" id="RHEA-COMP:10475"/>
        <dbReference type="ChEBI" id="CHEBI:15378"/>
        <dbReference type="ChEBI" id="CHEBI:57540"/>
        <dbReference type="ChEBI" id="CHEBI:57945"/>
        <dbReference type="ChEBI" id="CHEBI:83099"/>
        <dbReference type="ChEBI" id="CHEBI:83100"/>
        <dbReference type="EC" id="1.8.1.4"/>
    </reaction>
</comment>
<evidence type="ECO:0000256" key="12">
    <source>
        <dbReference type="ARBA" id="ARBA00049187"/>
    </source>
</evidence>
<dbReference type="InterPro" id="IPR023753">
    <property type="entry name" value="FAD/NAD-binding_dom"/>
</dbReference>
<dbReference type="PIRSF" id="PIRSF000350">
    <property type="entry name" value="Mercury_reductase_MerA"/>
    <property type="match status" value="1"/>
</dbReference>
<evidence type="ECO:0000256" key="2">
    <source>
        <dbReference type="ARBA" id="ARBA00007532"/>
    </source>
</evidence>
<dbReference type="FunFam" id="3.30.390.30:FF:000001">
    <property type="entry name" value="Dihydrolipoyl dehydrogenase"/>
    <property type="match status" value="1"/>
</dbReference>
<dbReference type="InterPro" id="IPR012999">
    <property type="entry name" value="Pyr_OxRdtase_I_AS"/>
</dbReference>
<feature type="domain" description="FAD/NAD(P)-binding" evidence="18">
    <location>
        <begin position="3"/>
        <end position="330"/>
    </location>
</feature>
<dbReference type="PANTHER" id="PTHR22912">
    <property type="entry name" value="DISULFIDE OXIDOREDUCTASE"/>
    <property type="match status" value="1"/>
</dbReference>
<feature type="binding site" evidence="14">
    <location>
        <position position="315"/>
    </location>
    <ligand>
        <name>FAD</name>
        <dbReference type="ChEBI" id="CHEBI:57692"/>
    </ligand>
</feature>
<keyword evidence="7 14" id="KW-0274">FAD</keyword>
<evidence type="ECO:0000256" key="7">
    <source>
        <dbReference type="ARBA" id="ARBA00022827"/>
    </source>
</evidence>
<keyword evidence="11 16" id="KW-0676">Redox-active center</keyword>
<dbReference type="Pfam" id="PF07992">
    <property type="entry name" value="Pyr_redox_2"/>
    <property type="match status" value="1"/>
</dbReference>
<feature type="binding site" evidence="14">
    <location>
        <position position="49"/>
    </location>
    <ligand>
        <name>FAD</name>
        <dbReference type="ChEBI" id="CHEBI:57692"/>
    </ligand>
</feature>
<dbReference type="PANTHER" id="PTHR22912:SF217">
    <property type="entry name" value="DIHYDROLIPOYL DEHYDROGENASE"/>
    <property type="match status" value="1"/>
</dbReference>
<dbReference type="GO" id="GO:0005737">
    <property type="term" value="C:cytoplasm"/>
    <property type="evidence" value="ECO:0007669"/>
    <property type="project" value="UniProtKB-SubCell"/>
</dbReference>
<dbReference type="OrthoDB" id="9764616at2"/>
<dbReference type="PROSITE" id="PS00076">
    <property type="entry name" value="PYRIDINE_REDOX_1"/>
    <property type="match status" value="1"/>
</dbReference>
<dbReference type="PRINTS" id="PR00411">
    <property type="entry name" value="PNDRDTASEI"/>
</dbReference>
<comment type="cofactor">
    <cofactor evidence="14 16">
        <name>FAD</name>
        <dbReference type="ChEBI" id="CHEBI:57692"/>
    </cofactor>
    <text evidence="14 16">Binds 1 FAD per subunit.</text>
</comment>
<evidence type="ECO:0000256" key="13">
    <source>
        <dbReference type="PIRSR" id="PIRSR000350-2"/>
    </source>
</evidence>
<dbReference type="InterPro" id="IPR016156">
    <property type="entry name" value="FAD/NAD-linked_Rdtase_dimer_sf"/>
</dbReference>
<dbReference type="SUPFAM" id="SSF55424">
    <property type="entry name" value="FAD/NAD-linked reductases, dimerisation (C-terminal) domain"/>
    <property type="match status" value="1"/>
</dbReference>
<keyword evidence="10" id="KW-1015">Disulfide bond</keyword>
<protein>
    <recommendedName>
        <fullName evidence="4 16">Dihydrolipoyl dehydrogenase</fullName>
        <ecNumber evidence="3 16">1.8.1.4</ecNumber>
    </recommendedName>
</protein>
<evidence type="ECO:0000256" key="8">
    <source>
        <dbReference type="ARBA" id="ARBA00023002"/>
    </source>
</evidence>
<dbReference type="GO" id="GO:0006103">
    <property type="term" value="P:2-oxoglutarate metabolic process"/>
    <property type="evidence" value="ECO:0007669"/>
    <property type="project" value="TreeGrafter"/>
</dbReference>
<feature type="domain" description="Pyridine nucleotide-disulphide oxidoreductase dimerisation" evidence="17">
    <location>
        <begin position="350"/>
        <end position="458"/>
    </location>
</feature>
<feature type="binding site" evidence="14">
    <location>
        <position position="275"/>
    </location>
    <ligand>
        <name>NAD(+)</name>
        <dbReference type="ChEBI" id="CHEBI:57540"/>
    </ligand>
</feature>
<keyword evidence="8 16" id="KW-0560">Oxidoreductase</keyword>
<feature type="disulfide bond" description="Redox-active" evidence="15">
    <location>
        <begin position="40"/>
        <end position="45"/>
    </location>
</feature>
<reference evidence="19 20" key="1">
    <citation type="submission" date="2017-11" db="EMBL/GenBank/DDBJ databases">
        <title>Comparative genomic analysis of Holospora spp., intranuclear symbionts of paramecia.</title>
        <authorList>
            <person name="Garushyants S.K."/>
            <person name="Beliavskaya A."/>
            <person name="Malko D.B."/>
            <person name="Logacheva M.D."/>
            <person name="Rautian M.S."/>
            <person name="Gelfand M.S."/>
        </authorList>
    </citation>
    <scope>NUCLEOTIDE SEQUENCE [LARGE SCALE GENOMIC DNA]</scope>
    <source>
        <strain evidence="20">02AZ16</strain>
    </source>
</reference>
<evidence type="ECO:0000256" key="9">
    <source>
        <dbReference type="ARBA" id="ARBA00023027"/>
    </source>
</evidence>
<dbReference type="EMBL" id="PHHC01000078">
    <property type="protein sequence ID" value="PPE04269.1"/>
    <property type="molecule type" value="Genomic_DNA"/>
</dbReference>
<evidence type="ECO:0000256" key="16">
    <source>
        <dbReference type="RuleBase" id="RU003692"/>
    </source>
</evidence>
<feature type="binding site" evidence="14">
    <location>
        <begin position="179"/>
        <end position="186"/>
    </location>
    <ligand>
        <name>NAD(+)</name>
        <dbReference type="ChEBI" id="CHEBI:57540"/>
    </ligand>
</feature>
<dbReference type="InterPro" id="IPR001100">
    <property type="entry name" value="Pyr_nuc-diS_OxRdtase"/>
</dbReference>
<evidence type="ECO:0000256" key="3">
    <source>
        <dbReference type="ARBA" id="ARBA00012608"/>
    </source>
</evidence>
<dbReference type="NCBIfam" id="TIGR01350">
    <property type="entry name" value="lipoamide_DH"/>
    <property type="match status" value="1"/>
</dbReference>
<dbReference type="InterPro" id="IPR050151">
    <property type="entry name" value="Class-I_Pyr_Nuc-Dis_Oxidored"/>
</dbReference>
<keyword evidence="6 16" id="KW-0285">Flavoprotein</keyword>
<keyword evidence="20" id="KW-1185">Reference proteome</keyword>
<comment type="similarity">
    <text evidence="2 16">Belongs to the class-I pyridine nucleotide-disulfide oxidoreductase family.</text>
</comment>
<dbReference type="Gene3D" id="3.50.50.60">
    <property type="entry name" value="FAD/NAD(P)-binding domain"/>
    <property type="match status" value="2"/>
</dbReference>
<evidence type="ECO:0000256" key="11">
    <source>
        <dbReference type="ARBA" id="ARBA00023284"/>
    </source>
</evidence>
<accession>A0A2S5RAB9</accession>
<dbReference type="Pfam" id="PF02852">
    <property type="entry name" value="Pyr_redox_dim"/>
    <property type="match status" value="1"/>
</dbReference>
<dbReference type="RefSeq" id="WP_104206558.1">
    <property type="nucleotide sequence ID" value="NZ_PHHC01000078.1"/>
</dbReference>
<comment type="caution">
    <text evidence="19">The sequence shown here is derived from an EMBL/GenBank/DDBJ whole genome shotgun (WGS) entry which is preliminary data.</text>
</comment>
<evidence type="ECO:0000259" key="18">
    <source>
        <dbReference type="Pfam" id="PF07992"/>
    </source>
</evidence>
<gene>
    <name evidence="19" type="ORF">HCUR_00460</name>
</gene>
<feature type="active site" description="Proton acceptor" evidence="13">
    <location>
        <position position="447"/>
    </location>
</feature>
<name>A0A2S5RAB9_9PROT</name>
<evidence type="ECO:0000259" key="17">
    <source>
        <dbReference type="Pfam" id="PF02852"/>
    </source>
</evidence>
<keyword evidence="9 14" id="KW-0520">NAD</keyword>
<evidence type="ECO:0000256" key="1">
    <source>
        <dbReference type="ARBA" id="ARBA00004496"/>
    </source>
</evidence>
<evidence type="ECO:0000313" key="20">
    <source>
        <dbReference type="Proteomes" id="UP000239425"/>
    </source>
</evidence>
<comment type="miscellaneous">
    <text evidence="16">The active site is a redox-active disulfide bond.</text>
</comment>
<evidence type="ECO:0000313" key="19">
    <source>
        <dbReference type="EMBL" id="PPE04269.1"/>
    </source>
</evidence>
<dbReference type="GO" id="GO:0004148">
    <property type="term" value="F:dihydrolipoyl dehydrogenase (NADH) activity"/>
    <property type="evidence" value="ECO:0007669"/>
    <property type="project" value="UniProtKB-EC"/>
</dbReference>
<comment type="subcellular location">
    <subcellularLocation>
        <location evidence="1">Cytoplasm</location>
    </subcellularLocation>
</comment>
<sequence>MKYDIGIIGSGPGGYVAAIRAAQLQRSVVMIEEAQLGGVCLNWGCIPTKALLKSAQLWCDLTKVSDHGISIQGQQFDLQKMVARSRKISQTLGQGLQGLMKKHGITLVGGRAKIQECTSQSVTLQVTGHDMLSLEVSHLILATGAKPRVLPVNIPESIVWNARAAMTPDQLPERLLVVGAGAIGMEFASFYQALGVQVTVLEQGSRILPQEDSECTGLAYKIFQEQGMQFFLASELESVEIVAESIHARIVSRDGSQVYSWRGSITTDRVLIAIGVTGNTQDLGLEKTKVQVTQGHIVVSEVFQTDEPTIYAIGDVIGGPWLAHLASHQGIACVEHIISGTKRLVDPLSIPGCTYTLPPFASFGLTESKARERYDVQVGRFSFSGNGQALAQGSGPGLVKIIFEEKTGELLGAHLFGRESPELLSALLVTKGLEGTAEALSSVMLPHPTMSEMIHEAALAAQGRGLHG</sequence>
<dbReference type="GO" id="GO:0050660">
    <property type="term" value="F:flavin adenine dinucleotide binding"/>
    <property type="evidence" value="ECO:0007669"/>
    <property type="project" value="InterPro"/>
</dbReference>
<proteinExistence type="inferred from homology"/>
<dbReference type="InterPro" id="IPR036188">
    <property type="entry name" value="FAD/NAD-bd_sf"/>
</dbReference>
<dbReference type="InterPro" id="IPR006258">
    <property type="entry name" value="Lipoamide_DH"/>
</dbReference>
<dbReference type="AlphaFoldDB" id="A0A2S5RAB9"/>
<dbReference type="EC" id="1.8.1.4" evidence="3 16"/>
<organism evidence="19 20">
    <name type="scientific">Holospora curviuscula</name>
    <dbReference type="NCBI Taxonomy" id="1082868"/>
    <lineage>
        <taxon>Bacteria</taxon>
        <taxon>Pseudomonadati</taxon>
        <taxon>Pseudomonadota</taxon>
        <taxon>Alphaproteobacteria</taxon>
        <taxon>Holosporales</taxon>
        <taxon>Holosporaceae</taxon>
        <taxon>Holospora</taxon>
    </lineage>
</organism>
<evidence type="ECO:0000256" key="5">
    <source>
        <dbReference type="ARBA" id="ARBA00022490"/>
    </source>
</evidence>